<keyword evidence="7 11" id="KW-0276">Fatty acid metabolism</keyword>
<evidence type="ECO:0000256" key="12">
    <source>
        <dbReference type="SAM" id="MobiDB-lite"/>
    </source>
</evidence>
<dbReference type="InterPro" id="IPR045023">
    <property type="entry name" value="FATA/B"/>
</dbReference>
<keyword evidence="6 11" id="KW-0378">Hydrolase</keyword>
<evidence type="ECO:0000256" key="8">
    <source>
        <dbReference type="ARBA" id="ARBA00022946"/>
    </source>
</evidence>
<evidence type="ECO:0000313" key="15">
    <source>
        <dbReference type="EMBL" id="KAE8716181.1"/>
    </source>
</evidence>
<comment type="caution">
    <text evidence="15">The sequence shown here is derived from an EMBL/GenBank/DDBJ whole genome shotgun (WGS) entry which is preliminary data.</text>
</comment>
<feature type="domain" description="Acyl-ACP thioesterase-like C-terminal" evidence="14">
    <location>
        <begin position="259"/>
        <end position="330"/>
    </location>
</feature>
<keyword evidence="8" id="KW-0809">Transit peptide</keyword>
<evidence type="ECO:0000256" key="4">
    <source>
        <dbReference type="ARBA" id="ARBA00022528"/>
    </source>
</evidence>
<evidence type="ECO:0000256" key="2">
    <source>
        <dbReference type="ARBA" id="ARBA00006500"/>
    </source>
</evidence>
<comment type="similarity">
    <text evidence="2 11">Belongs to the acyl-ACP thioesterase family.</text>
</comment>
<protein>
    <recommendedName>
        <fullName evidence="11">Acyl-[acyl-carrier-protein] hydrolase</fullName>
        <ecNumber evidence="11">3.1.2.-</ecNumber>
    </recommendedName>
</protein>
<keyword evidence="5 11" id="KW-0934">Plastid</keyword>
<dbReference type="PANTHER" id="PTHR31727:SF10">
    <property type="entry name" value="ACYL-[ACYL-CARRIER-PROTEIN] HYDROLASE"/>
    <property type="match status" value="1"/>
</dbReference>
<keyword evidence="3 11" id="KW-0444">Lipid biosynthesis</keyword>
<dbReference type="GO" id="GO:0009507">
    <property type="term" value="C:chloroplast"/>
    <property type="evidence" value="ECO:0007669"/>
    <property type="project" value="UniProtKB-SubCell"/>
</dbReference>
<evidence type="ECO:0000259" key="14">
    <source>
        <dbReference type="Pfam" id="PF20791"/>
    </source>
</evidence>
<dbReference type="Pfam" id="PF01643">
    <property type="entry name" value="Acyl-ACP_TE"/>
    <property type="match status" value="1"/>
</dbReference>
<reference evidence="15" key="1">
    <citation type="submission" date="2019-09" db="EMBL/GenBank/DDBJ databases">
        <title>Draft genome information of white flower Hibiscus syriacus.</title>
        <authorList>
            <person name="Kim Y.-M."/>
        </authorList>
    </citation>
    <scope>NUCLEOTIDE SEQUENCE [LARGE SCALE GENOMIC DNA]</scope>
    <source>
        <strain evidence="15">YM2019G1</strain>
    </source>
</reference>
<evidence type="ECO:0000256" key="6">
    <source>
        <dbReference type="ARBA" id="ARBA00022801"/>
    </source>
</evidence>
<keyword evidence="16" id="KW-1185">Reference proteome</keyword>
<dbReference type="EC" id="3.1.2.-" evidence="11"/>
<dbReference type="GO" id="GO:0000036">
    <property type="term" value="F:acyl carrier activity"/>
    <property type="evidence" value="ECO:0007669"/>
    <property type="project" value="TreeGrafter"/>
</dbReference>
<dbReference type="InterPro" id="IPR029069">
    <property type="entry name" value="HotDog_dom_sf"/>
</dbReference>
<feature type="domain" description="Acyl-ACP thioesterase N-terminal hotdog" evidence="13">
    <location>
        <begin position="101"/>
        <end position="234"/>
    </location>
</feature>
<dbReference type="InterPro" id="IPR049427">
    <property type="entry name" value="Acyl-ACP_TE_C"/>
</dbReference>
<evidence type="ECO:0000259" key="13">
    <source>
        <dbReference type="Pfam" id="PF01643"/>
    </source>
</evidence>
<dbReference type="Proteomes" id="UP000436088">
    <property type="component" value="Unassembled WGS sequence"/>
</dbReference>
<dbReference type="SUPFAM" id="SSF54637">
    <property type="entry name" value="Thioesterase/thiol ester dehydrase-isomerase"/>
    <property type="match status" value="2"/>
</dbReference>
<organism evidence="15 16">
    <name type="scientific">Hibiscus syriacus</name>
    <name type="common">Rose of Sharon</name>
    <dbReference type="NCBI Taxonomy" id="106335"/>
    <lineage>
        <taxon>Eukaryota</taxon>
        <taxon>Viridiplantae</taxon>
        <taxon>Streptophyta</taxon>
        <taxon>Embryophyta</taxon>
        <taxon>Tracheophyta</taxon>
        <taxon>Spermatophyta</taxon>
        <taxon>Magnoliopsida</taxon>
        <taxon>eudicotyledons</taxon>
        <taxon>Gunneridae</taxon>
        <taxon>Pentapetalae</taxon>
        <taxon>rosids</taxon>
        <taxon>malvids</taxon>
        <taxon>Malvales</taxon>
        <taxon>Malvaceae</taxon>
        <taxon>Malvoideae</taxon>
        <taxon>Hibiscus</taxon>
    </lineage>
</organism>
<feature type="region of interest" description="Disordered" evidence="12">
    <location>
        <begin position="430"/>
        <end position="457"/>
    </location>
</feature>
<keyword evidence="4 11" id="KW-0150">Chloroplast</keyword>
<proteinExistence type="inferred from homology"/>
<evidence type="ECO:0000256" key="7">
    <source>
        <dbReference type="ARBA" id="ARBA00022832"/>
    </source>
</evidence>
<dbReference type="PANTHER" id="PTHR31727">
    <property type="entry name" value="OLEOYL-ACYL CARRIER PROTEIN THIOESTERASE 1, CHLOROPLASTIC"/>
    <property type="match status" value="1"/>
</dbReference>
<evidence type="ECO:0000256" key="11">
    <source>
        <dbReference type="RuleBase" id="RU363096"/>
    </source>
</evidence>
<evidence type="ECO:0000256" key="3">
    <source>
        <dbReference type="ARBA" id="ARBA00022516"/>
    </source>
</evidence>
<dbReference type="AlphaFoldDB" id="A0A6A3BJT3"/>
<dbReference type="FunFam" id="3.10.129.10:FF:000014">
    <property type="entry name" value="Acyl-[acyl-carrier-protein] hydrolase"/>
    <property type="match status" value="1"/>
</dbReference>
<dbReference type="InterPro" id="IPR002864">
    <property type="entry name" value="Acyl-ACP_thioesterase_NHD"/>
</dbReference>
<accession>A0A6A3BJT3</accession>
<dbReference type="Pfam" id="PF20791">
    <property type="entry name" value="Acyl-ACP_TE_C"/>
    <property type="match status" value="1"/>
</dbReference>
<comment type="function">
    <text evidence="11">Plays an essential role in chain termination during de novo fatty acid synthesis.</text>
</comment>
<comment type="subcellular location">
    <subcellularLocation>
        <location evidence="1 11">Plastid</location>
        <location evidence="1 11">Chloroplast</location>
    </subcellularLocation>
</comment>
<sequence>MATFSCPVISFSFRCCYGSSSNGNHGDYRVNINVNGNASAGPFKHHALVNEISVKSPTSLASIQFLGNGRISEEKIRQRIPTKKQFVDRYRQGLIVERGVGYRQTIVVRSYEVGADKTASLETLLNLFQETALNHVWMSGLLSNGFGATHGMMRNNLIWVVSRMHVQVDHYPIWGEVIELDTWVGASGKNGMRRDWIIRSQATGITYARATSTWVMMNEQTRRLSKMPDEVRGEISPWFIEKQAIKEAVPEKIVKLDDKAKYVNSDLKPKRSDLDMNHHVNNVKYVNWMLETIPDKFLECNQLSSIILEYRRECGSSDLVQSLCQPDEDEILFTNGVVQQNLLKNNVLGMVGGNGRPLDMNTVTYGYTHLLRTKGETRNEEMMERREEIIDSSKGHLGLIWAQKSQMFDCGNGDGKLKGDHLNGMPRVDRQATETPRGAAICSASSPGELRSRMKRE</sequence>
<dbReference type="CDD" id="cd00586">
    <property type="entry name" value="4HBT"/>
    <property type="match status" value="1"/>
</dbReference>
<evidence type="ECO:0000256" key="10">
    <source>
        <dbReference type="ARBA" id="ARBA00023160"/>
    </source>
</evidence>
<evidence type="ECO:0000256" key="9">
    <source>
        <dbReference type="ARBA" id="ARBA00023098"/>
    </source>
</evidence>
<dbReference type="Gene3D" id="3.10.129.10">
    <property type="entry name" value="Hotdog Thioesterase"/>
    <property type="match status" value="1"/>
</dbReference>
<evidence type="ECO:0000256" key="1">
    <source>
        <dbReference type="ARBA" id="ARBA00004229"/>
    </source>
</evidence>
<evidence type="ECO:0000256" key="5">
    <source>
        <dbReference type="ARBA" id="ARBA00022640"/>
    </source>
</evidence>
<dbReference type="GO" id="GO:0016297">
    <property type="term" value="F:fatty acyl-[ACP] hydrolase activity"/>
    <property type="evidence" value="ECO:0007669"/>
    <property type="project" value="InterPro"/>
</dbReference>
<keyword evidence="10 11" id="KW-0275">Fatty acid biosynthesis</keyword>
<name>A0A6A3BJT3_HIBSY</name>
<gene>
    <name evidence="15" type="ORF">F3Y22_tig00110156pilonHSYRG00527</name>
</gene>
<evidence type="ECO:0000313" key="16">
    <source>
        <dbReference type="Proteomes" id="UP000436088"/>
    </source>
</evidence>
<keyword evidence="9 11" id="KW-0443">Lipid metabolism</keyword>
<dbReference type="EMBL" id="VEPZ02000855">
    <property type="protein sequence ID" value="KAE8716181.1"/>
    <property type="molecule type" value="Genomic_DNA"/>
</dbReference>